<sequence length="140" mass="13764">MPNLGPGELIVILLVALVVFGPRKLPELGKSLGAGLREFRKSTQSLKDDLEGGLRDTTPPGAAPVQTIHAPQAVAVPAAQAAVPAADVQPVPAPVSAAPVSAAQASAVPASAVPASEVVAPVGAAPAPAVISTVKEPQQG</sequence>
<dbReference type="InterPro" id="IPR003369">
    <property type="entry name" value="TatA/B/E"/>
</dbReference>
<dbReference type="Proteomes" id="UP000634308">
    <property type="component" value="Unassembled WGS sequence"/>
</dbReference>
<evidence type="ECO:0000313" key="10">
    <source>
        <dbReference type="EMBL" id="GGR53455.1"/>
    </source>
</evidence>
<evidence type="ECO:0000256" key="8">
    <source>
        <dbReference type="ARBA" id="ARBA00023136"/>
    </source>
</evidence>
<gene>
    <name evidence="9" type="primary">tatA</name>
    <name evidence="10" type="ORF">GCM10008959_13830</name>
</gene>
<dbReference type="HAMAP" id="MF_00236">
    <property type="entry name" value="TatA_E"/>
    <property type="match status" value="1"/>
</dbReference>
<dbReference type="PRINTS" id="PR01506">
    <property type="entry name" value="TATBPROTEIN"/>
</dbReference>
<dbReference type="NCBIfam" id="TIGR01411">
    <property type="entry name" value="tatAE"/>
    <property type="match status" value="1"/>
</dbReference>
<evidence type="ECO:0000256" key="2">
    <source>
        <dbReference type="ARBA" id="ARBA00022448"/>
    </source>
</evidence>
<comment type="caution">
    <text evidence="10">The sequence shown here is derived from an EMBL/GenBank/DDBJ whole genome shotgun (WGS) entry which is preliminary data.</text>
</comment>
<comment type="subunit">
    <text evidence="9">Forms a complex with TatC.</text>
</comment>
<keyword evidence="11" id="KW-1185">Reference proteome</keyword>
<keyword evidence="2 9" id="KW-0813">Transport</keyword>
<keyword evidence="5 9" id="KW-0653">Protein transport</keyword>
<keyword evidence="4 9" id="KW-0812">Transmembrane</keyword>
<reference evidence="11" key="1">
    <citation type="journal article" date="2019" name="Int. J. Syst. Evol. Microbiol.">
        <title>The Global Catalogue of Microorganisms (GCM) 10K type strain sequencing project: providing services to taxonomists for standard genome sequencing and annotation.</title>
        <authorList>
            <consortium name="The Broad Institute Genomics Platform"/>
            <consortium name="The Broad Institute Genome Sequencing Center for Infectious Disease"/>
            <person name="Wu L."/>
            <person name="Ma J."/>
        </authorList>
    </citation>
    <scope>NUCLEOTIDE SEQUENCE [LARGE SCALE GENOMIC DNA]</scope>
    <source>
        <strain evidence="11">JCM 31404</strain>
    </source>
</reference>
<proteinExistence type="inferred from homology"/>
<evidence type="ECO:0000256" key="3">
    <source>
        <dbReference type="ARBA" id="ARBA00022475"/>
    </source>
</evidence>
<evidence type="ECO:0000256" key="9">
    <source>
        <dbReference type="HAMAP-Rule" id="MF_00236"/>
    </source>
</evidence>
<keyword evidence="7 9" id="KW-0811">Translocation</keyword>
<name>A0ABQ2RPS2_9DEIO</name>
<protein>
    <recommendedName>
        <fullName evidence="9">Sec-independent protein translocase protein TatA</fullName>
    </recommendedName>
</protein>
<comment type="similarity">
    <text evidence="9">Belongs to the TatA/E family.</text>
</comment>
<organism evidence="10 11">
    <name type="scientific">Deinococcus seoulensis</name>
    <dbReference type="NCBI Taxonomy" id="1837379"/>
    <lineage>
        <taxon>Bacteria</taxon>
        <taxon>Thermotogati</taxon>
        <taxon>Deinococcota</taxon>
        <taxon>Deinococci</taxon>
        <taxon>Deinococcales</taxon>
        <taxon>Deinococcaceae</taxon>
        <taxon>Deinococcus</taxon>
    </lineage>
</organism>
<dbReference type="PANTHER" id="PTHR42982">
    <property type="entry name" value="SEC-INDEPENDENT PROTEIN TRANSLOCASE PROTEIN TATA"/>
    <property type="match status" value="1"/>
</dbReference>
<dbReference type="RefSeq" id="WP_189064255.1">
    <property type="nucleotide sequence ID" value="NZ_BMQM01000006.1"/>
</dbReference>
<keyword evidence="8 9" id="KW-0472">Membrane</keyword>
<comment type="function">
    <text evidence="9">Part of the twin-arginine translocation (Tat) system that transports large folded proteins containing a characteristic twin-arginine motif in their signal peptide across membranes. TatA could form the protein-conducting channel of the Tat system.</text>
</comment>
<evidence type="ECO:0000256" key="7">
    <source>
        <dbReference type="ARBA" id="ARBA00023010"/>
    </source>
</evidence>
<dbReference type="EMBL" id="BMQM01000006">
    <property type="protein sequence ID" value="GGR53455.1"/>
    <property type="molecule type" value="Genomic_DNA"/>
</dbReference>
<dbReference type="Pfam" id="PF02416">
    <property type="entry name" value="TatA_B_E"/>
    <property type="match status" value="1"/>
</dbReference>
<evidence type="ECO:0000256" key="5">
    <source>
        <dbReference type="ARBA" id="ARBA00022927"/>
    </source>
</evidence>
<keyword evidence="6 9" id="KW-1133">Transmembrane helix</keyword>
<dbReference type="Gene3D" id="1.20.5.3310">
    <property type="match status" value="1"/>
</dbReference>
<accession>A0ABQ2RPS2</accession>
<evidence type="ECO:0000313" key="11">
    <source>
        <dbReference type="Proteomes" id="UP000634308"/>
    </source>
</evidence>
<evidence type="ECO:0000256" key="6">
    <source>
        <dbReference type="ARBA" id="ARBA00022989"/>
    </source>
</evidence>
<comment type="subcellular location">
    <subcellularLocation>
        <location evidence="1 9">Cell membrane</location>
        <topology evidence="1 9">Single-pass membrane protein</topology>
    </subcellularLocation>
</comment>
<dbReference type="InterPro" id="IPR006312">
    <property type="entry name" value="TatA/E"/>
</dbReference>
<evidence type="ECO:0000256" key="4">
    <source>
        <dbReference type="ARBA" id="ARBA00022692"/>
    </source>
</evidence>
<keyword evidence="3 9" id="KW-1003">Cell membrane</keyword>
<dbReference type="NCBIfam" id="NF011430">
    <property type="entry name" value="PRK14861.1"/>
    <property type="match status" value="1"/>
</dbReference>
<dbReference type="PANTHER" id="PTHR42982:SF1">
    <property type="entry name" value="SEC-INDEPENDENT PROTEIN TRANSLOCASE PROTEIN TATA"/>
    <property type="match status" value="1"/>
</dbReference>
<evidence type="ECO:0000256" key="1">
    <source>
        <dbReference type="ARBA" id="ARBA00004162"/>
    </source>
</evidence>